<evidence type="ECO:0000313" key="2">
    <source>
        <dbReference type="Proteomes" id="UP000076722"/>
    </source>
</evidence>
<feature type="non-terminal residue" evidence="1">
    <location>
        <position position="121"/>
    </location>
</feature>
<gene>
    <name evidence="1" type="ORF">SISNIDRAFT_391146</name>
</gene>
<dbReference type="Proteomes" id="UP000076722">
    <property type="component" value="Unassembled WGS sequence"/>
</dbReference>
<evidence type="ECO:0000313" key="1">
    <source>
        <dbReference type="EMBL" id="KZS96720.1"/>
    </source>
</evidence>
<keyword evidence="2" id="KW-1185">Reference proteome</keyword>
<dbReference type="GO" id="GO:0005634">
    <property type="term" value="C:nucleus"/>
    <property type="evidence" value="ECO:0007669"/>
    <property type="project" value="TreeGrafter"/>
</dbReference>
<dbReference type="EMBL" id="KV419398">
    <property type="protein sequence ID" value="KZS96720.1"/>
    <property type="molecule type" value="Genomic_DNA"/>
</dbReference>
<dbReference type="AlphaFoldDB" id="A0A164Y9W1"/>
<dbReference type="CDD" id="cd20558">
    <property type="entry name" value="CYCLIN_ScPCL7-like"/>
    <property type="match status" value="1"/>
</dbReference>
<dbReference type="GO" id="GO:0016538">
    <property type="term" value="F:cyclin-dependent protein serine/threonine kinase regulator activity"/>
    <property type="evidence" value="ECO:0007669"/>
    <property type="project" value="TreeGrafter"/>
</dbReference>
<dbReference type="Gene3D" id="1.10.472.10">
    <property type="entry name" value="Cyclin-like"/>
    <property type="match status" value="1"/>
</dbReference>
<protein>
    <submittedName>
        <fullName evidence="1">Cyclin-related 2</fullName>
    </submittedName>
</protein>
<proteinExistence type="predicted"/>
<dbReference type="GO" id="GO:0019901">
    <property type="term" value="F:protein kinase binding"/>
    <property type="evidence" value="ECO:0007669"/>
    <property type="project" value="InterPro"/>
</dbReference>
<organism evidence="1 2">
    <name type="scientific">Sistotremastrum niveocremeum HHB9708</name>
    <dbReference type="NCBI Taxonomy" id="1314777"/>
    <lineage>
        <taxon>Eukaryota</taxon>
        <taxon>Fungi</taxon>
        <taxon>Dikarya</taxon>
        <taxon>Basidiomycota</taxon>
        <taxon>Agaricomycotina</taxon>
        <taxon>Agaricomycetes</taxon>
        <taxon>Sistotremastrales</taxon>
        <taxon>Sistotremastraceae</taxon>
        <taxon>Sertulicium</taxon>
        <taxon>Sertulicium niveocremeum</taxon>
    </lineage>
</organism>
<feature type="non-terminal residue" evidence="1">
    <location>
        <position position="1"/>
    </location>
</feature>
<dbReference type="PANTHER" id="PTHR15615">
    <property type="match status" value="1"/>
</dbReference>
<reference evidence="1 2" key="1">
    <citation type="journal article" date="2016" name="Mol. Biol. Evol.">
        <title>Comparative Genomics of Early-Diverging Mushroom-Forming Fungi Provides Insights into the Origins of Lignocellulose Decay Capabilities.</title>
        <authorList>
            <person name="Nagy L.G."/>
            <person name="Riley R."/>
            <person name="Tritt A."/>
            <person name="Adam C."/>
            <person name="Daum C."/>
            <person name="Floudas D."/>
            <person name="Sun H."/>
            <person name="Yadav J.S."/>
            <person name="Pangilinan J."/>
            <person name="Larsson K.H."/>
            <person name="Matsuura K."/>
            <person name="Barry K."/>
            <person name="Labutti K."/>
            <person name="Kuo R."/>
            <person name="Ohm R.A."/>
            <person name="Bhattacharya S.S."/>
            <person name="Shirouzu T."/>
            <person name="Yoshinaga Y."/>
            <person name="Martin F.M."/>
            <person name="Grigoriev I.V."/>
            <person name="Hibbett D.S."/>
        </authorList>
    </citation>
    <scope>NUCLEOTIDE SEQUENCE [LARGE SCALE GENOMIC DNA]</scope>
    <source>
        <strain evidence="1 2">HHB9708</strain>
    </source>
</reference>
<accession>A0A164Y9W1</accession>
<sequence>KTTPLISIRDYLSRICKYCPNTPNDVYVSILVHFDRIARRSSYLHGAPFRFDSSNIHRLILATVTTSSKYYADLFYSHTRYAKVGGIELAELSHLEMEFLCMIDFDMKIPTTLLRIYASAI</sequence>
<name>A0A164Y9W1_9AGAM</name>
<dbReference type="Pfam" id="PF08613">
    <property type="entry name" value="Cyclin"/>
    <property type="match status" value="1"/>
</dbReference>
<dbReference type="PANTHER" id="PTHR15615:SF94">
    <property type="entry name" value="PHO85 CYCLIN-6-RELATED"/>
    <property type="match status" value="1"/>
</dbReference>
<dbReference type="STRING" id="1314777.A0A164Y9W1"/>
<dbReference type="InterPro" id="IPR013922">
    <property type="entry name" value="Cyclin_PHO80-like"/>
</dbReference>
<dbReference type="GO" id="GO:0000307">
    <property type="term" value="C:cyclin-dependent protein kinase holoenzyme complex"/>
    <property type="evidence" value="ECO:0007669"/>
    <property type="project" value="TreeGrafter"/>
</dbReference>